<name>A0A3B0REI0_9ZZZZ</name>
<keyword evidence="7" id="KW-0066">ATP synthesis</keyword>
<evidence type="ECO:0000256" key="6">
    <source>
        <dbReference type="ARBA" id="ARBA00023196"/>
    </source>
</evidence>
<evidence type="ECO:0000256" key="4">
    <source>
        <dbReference type="ARBA" id="ARBA00023065"/>
    </source>
</evidence>
<protein>
    <submittedName>
        <fullName evidence="9">ATP synthase epsilon chain</fullName>
        <ecNumber evidence="9">3.6.3.14</ecNumber>
    </submittedName>
</protein>
<dbReference type="AlphaFoldDB" id="A0A3B0REI0"/>
<dbReference type="NCBIfam" id="NF001851">
    <property type="entry name" value="PRK00571.2-4"/>
    <property type="match status" value="1"/>
</dbReference>
<evidence type="ECO:0000256" key="1">
    <source>
        <dbReference type="ARBA" id="ARBA00004170"/>
    </source>
</evidence>
<dbReference type="EC" id="3.6.3.14" evidence="9"/>
<evidence type="ECO:0000256" key="3">
    <source>
        <dbReference type="ARBA" id="ARBA00022448"/>
    </source>
</evidence>
<evidence type="ECO:0000256" key="5">
    <source>
        <dbReference type="ARBA" id="ARBA00023136"/>
    </source>
</evidence>
<dbReference type="Gene3D" id="2.60.15.10">
    <property type="entry name" value="F0F1 ATP synthase delta/epsilon subunit, N-terminal"/>
    <property type="match status" value="1"/>
</dbReference>
<accession>A0A3B0REI0</accession>
<evidence type="ECO:0000256" key="7">
    <source>
        <dbReference type="ARBA" id="ARBA00023310"/>
    </source>
</evidence>
<dbReference type="InterPro" id="IPR001469">
    <property type="entry name" value="ATP_synth_F1_dsu/esu"/>
</dbReference>
<reference evidence="9" key="1">
    <citation type="submission" date="2018-06" db="EMBL/GenBank/DDBJ databases">
        <authorList>
            <person name="Zhirakovskaya E."/>
        </authorList>
    </citation>
    <scope>NUCLEOTIDE SEQUENCE</scope>
</reference>
<keyword evidence="9" id="KW-0378">Hydrolase</keyword>
<dbReference type="GO" id="GO:0045259">
    <property type="term" value="C:proton-transporting ATP synthase complex"/>
    <property type="evidence" value="ECO:0007669"/>
    <property type="project" value="UniProtKB-KW"/>
</dbReference>
<dbReference type="NCBIfam" id="TIGR01216">
    <property type="entry name" value="ATP_synt_epsi"/>
    <property type="match status" value="1"/>
</dbReference>
<dbReference type="Pfam" id="PF02823">
    <property type="entry name" value="ATP-synt_DE_N"/>
    <property type="match status" value="1"/>
</dbReference>
<organism evidence="9">
    <name type="scientific">hydrothermal vent metagenome</name>
    <dbReference type="NCBI Taxonomy" id="652676"/>
    <lineage>
        <taxon>unclassified sequences</taxon>
        <taxon>metagenomes</taxon>
        <taxon>ecological metagenomes</taxon>
    </lineage>
</organism>
<dbReference type="EMBL" id="UOEC01000004">
    <property type="protein sequence ID" value="VAV86478.1"/>
    <property type="molecule type" value="Genomic_DNA"/>
</dbReference>
<keyword evidence="3" id="KW-0813">Transport</keyword>
<keyword evidence="4" id="KW-0406">Ion transport</keyword>
<gene>
    <name evidence="9" type="ORF">MNBD_ALPHA08-2506</name>
</gene>
<comment type="similarity">
    <text evidence="2">Belongs to the ATPase epsilon chain family.</text>
</comment>
<evidence type="ECO:0000256" key="2">
    <source>
        <dbReference type="ARBA" id="ARBA00005712"/>
    </source>
</evidence>
<feature type="domain" description="ATP synthase F1 complex delta/epsilon subunit N-terminal" evidence="8">
    <location>
        <begin position="5"/>
        <end position="84"/>
    </location>
</feature>
<keyword evidence="5" id="KW-0472">Membrane</keyword>
<dbReference type="CDD" id="cd12152">
    <property type="entry name" value="F1-ATPase_delta"/>
    <property type="match status" value="1"/>
</dbReference>
<sequence length="132" mass="14319">MAELLNFELVSPEKLLMSAEVETVVIPGSEGDFGVFVNHAPVLSTMRPGIIDITEADGKKQRIFVRGGFAEVNPLGLTVLAEQAINMDDLDAAAIAQEVTNAEEDVADAKSDDKRQKAQETLDHLKQLQESL</sequence>
<dbReference type="GO" id="GO:0046933">
    <property type="term" value="F:proton-transporting ATP synthase activity, rotational mechanism"/>
    <property type="evidence" value="ECO:0007669"/>
    <property type="project" value="InterPro"/>
</dbReference>
<proteinExistence type="inferred from homology"/>
<dbReference type="SUPFAM" id="SSF51344">
    <property type="entry name" value="Epsilon subunit of F1F0-ATP synthase N-terminal domain"/>
    <property type="match status" value="1"/>
</dbReference>
<dbReference type="PANTHER" id="PTHR13822">
    <property type="entry name" value="ATP SYNTHASE DELTA/EPSILON CHAIN"/>
    <property type="match status" value="1"/>
</dbReference>
<comment type="subcellular location">
    <subcellularLocation>
        <location evidence="1">Membrane</location>
        <topology evidence="1">Peripheral membrane protein</topology>
    </subcellularLocation>
</comment>
<evidence type="ECO:0000313" key="9">
    <source>
        <dbReference type="EMBL" id="VAV86478.1"/>
    </source>
</evidence>
<dbReference type="GO" id="GO:0016787">
    <property type="term" value="F:hydrolase activity"/>
    <property type="evidence" value="ECO:0007669"/>
    <property type="project" value="UniProtKB-KW"/>
</dbReference>
<keyword evidence="6" id="KW-0139">CF(1)</keyword>
<evidence type="ECO:0000259" key="8">
    <source>
        <dbReference type="Pfam" id="PF02823"/>
    </source>
</evidence>
<dbReference type="HAMAP" id="MF_00530">
    <property type="entry name" value="ATP_synth_epsil_bac"/>
    <property type="match status" value="1"/>
</dbReference>
<dbReference type="InterPro" id="IPR036771">
    <property type="entry name" value="ATPsynth_dsu/esu_N"/>
</dbReference>
<dbReference type="PANTHER" id="PTHR13822:SF10">
    <property type="entry name" value="ATP SYNTHASE EPSILON CHAIN, CHLOROPLASTIC"/>
    <property type="match status" value="1"/>
</dbReference>
<dbReference type="InterPro" id="IPR020546">
    <property type="entry name" value="ATP_synth_F1_dsu/esu_N"/>
</dbReference>